<dbReference type="AlphaFoldDB" id="A0A1Y1JY17"/>
<sequence>MAKYPETEFSRKLTTNPNNCLCHTNQSPKPVLPDEDCRLFMTIGIFGNPFLALIDTGAARSSSRPSDNGPISRWYGGKHEGKMSSSQPDRGESHGAGISTPSWTDIRHNNRNGFLDTEGRPVKFQTENDEAL</sequence>
<evidence type="ECO:0000313" key="2">
    <source>
        <dbReference type="EMBL" id="JAV53121.1"/>
    </source>
</evidence>
<reference evidence="2" key="1">
    <citation type="journal article" date="2016" name="Sci. Rep.">
        <title>Molecular characterization of firefly nuptial gifts: a multi-omics approach sheds light on postcopulatory sexual selection.</title>
        <authorList>
            <person name="Al-Wathiqui N."/>
            <person name="Fallon T.R."/>
            <person name="South A."/>
            <person name="Weng J.K."/>
            <person name="Lewis S.M."/>
        </authorList>
    </citation>
    <scope>NUCLEOTIDE SEQUENCE</scope>
</reference>
<dbReference type="EMBL" id="GEZM01099918">
    <property type="protein sequence ID" value="JAV53121.1"/>
    <property type="molecule type" value="Transcribed_RNA"/>
</dbReference>
<accession>A0A1Y1JY17</accession>
<proteinExistence type="predicted"/>
<name>A0A1Y1JY17_PHOPY</name>
<protein>
    <submittedName>
        <fullName evidence="2">Uncharacterized protein</fullName>
    </submittedName>
</protein>
<feature type="region of interest" description="Disordered" evidence="1">
    <location>
        <begin position="58"/>
        <end position="132"/>
    </location>
</feature>
<evidence type="ECO:0000256" key="1">
    <source>
        <dbReference type="SAM" id="MobiDB-lite"/>
    </source>
</evidence>
<organism evidence="2">
    <name type="scientific">Photinus pyralis</name>
    <name type="common">Common eastern firefly</name>
    <name type="synonym">Lampyris pyralis</name>
    <dbReference type="NCBI Taxonomy" id="7054"/>
    <lineage>
        <taxon>Eukaryota</taxon>
        <taxon>Metazoa</taxon>
        <taxon>Ecdysozoa</taxon>
        <taxon>Arthropoda</taxon>
        <taxon>Hexapoda</taxon>
        <taxon>Insecta</taxon>
        <taxon>Pterygota</taxon>
        <taxon>Neoptera</taxon>
        <taxon>Endopterygota</taxon>
        <taxon>Coleoptera</taxon>
        <taxon>Polyphaga</taxon>
        <taxon>Elateriformia</taxon>
        <taxon>Elateroidea</taxon>
        <taxon>Lampyridae</taxon>
        <taxon>Lampyrinae</taxon>
        <taxon>Photinus</taxon>
    </lineage>
</organism>